<dbReference type="Proteomes" id="UP000270112">
    <property type="component" value="Unassembled WGS sequence"/>
</dbReference>
<dbReference type="RefSeq" id="WP_114545522.1">
    <property type="nucleotide sequence ID" value="NZ_CALJMG010000105.1"/>
</dbReference>
<dbReference type="GO" id="GO:0016887">
    <property type="term" value="F:ATP hydrolysis activity"/>
    <property type="evidence" value="ECO:0007669"/>
    <property type="project" value="InterPro"/>
</dbReference>
<protein>
    <submittedName>
        <fullName evidence="7">ABC transporter</fullName>
    </submittedName>
</protein>
<dbReference type="EMBL" id="QICC01000012">
    <property type="protein sequence ID" value="RNM42441.1"/>
    <property type="molecule type" value="Genomic_DNA"/>
</dbReference>
<dbReference type="PANTHER" id="PTHR46743">
    <property type="entry name" value="TEICHOIC ACIDS EXPORT ATP-BINDING PROTEIN TAGH"/>
    <property type="match status" value="1"/>
</dbReference>
<evidence type="ECO:0000313" key="9">
    <source>
        <dbReference type="Proteomes" id="UP000270112"/>
    </source>
</evidence>
<evidence type="ECO:0000313" key="8">
    <source>
        <dbReference type="Proteomes" id="UP000253817"/>
    </source>
</evidence>
<dbReference type="InterPro" id="IPR003593">
    <property type="entry name" value="AAA+_ATPase"/>
</dbReference>
<accession>A0A3N0IZN6</accession>
<proteinExistence type="inferred from homology"/>
<organism evidence="7 9">
    <name type="scientific">Eggerthella sinensis</name>
    <dbReference type="NCBI Taxonomy" id="242230"/>
    <lineage>
        <taxon>Bacteria</taxon>
        <taxon>Bacillati</taxon>
        <taxon>Actinomycetota</taxon>
        <taxon>Coriobacteriia</taxon>
        <taxon>Eggerthellales</taxon>
        <taxon>Eggerthellaceae</taxon>
        <taxon>Eggerthella</taxon>
    </lineage>
</organism>
<dbReference type="SMART" id="SM00382">
    <property type="entry name" value="AAA"/>
    <property type="match status" value="1"/>
</dbReference>
<dbReference type="InterPro" id="IPR027417">
    <property type="entry name" value="P-loop_NTPase"/>
</dbReference>
<dbReference type="InterPro" id="IPR050683">
    <property type="entry name" value="Bact_Polysacc_Export_ATP-bd"/>
</dbReference>
<dbReference type="EMBL" id="PPTT01000005">
    <property type="protein sequence ID" value="RDB70494.1"/>
    <property type="molecule type" value="Genomic_DNA"/>
</dbReference>
<dbReference type="Proteomes" id="UP000253817">
    <property type="component" value="Unassembled WGS sequence"/>
</dbReference>
<comment type="similarity">
    <text evidence="1">Belongs to the ABC transporter superfamily.</text>
</comment>
<keyword evidence="8" id="KW-1185">Reference proteome</keyword>
<comment type="caution">
    <text evidence="7">The sequence shown here is derived from an EMBL/GenBank/DDBJ whole genome shotgun (WGS) entry which is preliminary data.</text>
</comment>
<evidence type="ECO:0000256" key="4">
    <source>
        <dbReference type="ARBA" id="ARBA00022840"/>
    </source>
</evidence>
<reference evidence="6 8" key="1">
    <citation type="journal article" date="2018" name="Elife">
        <title>Discovery and characterization of a prevalent human gut bacterial enzyme sufficient for the inactivation of a family of plant toxins.</title>
        <authorList>
            <person name="Koppel N."/>
            <person name="Bisanz J.E."/>
            <person name="Pandelia M.E."/>
            <person name="Turnbaugh P.J."/>
            <person name="Balskus E.P."/>
        </authorList>
    </citation>
    <scope>NUCLEOTIDE SEQUENCE [LARGE SCALE GENOMIC DNA]</scope>
    <source>
        <strain evidence="6 8">DSM 16107</strain>
    </source>
</reference>
<evidence type="ECO:0000256" key="3">
    <source>
        <dbReference type="ARBA" id="ARBA00022741"/>
    </source>
</evidence>
<reference evidence="7" key="3">
    <citation type="journal article" date="2019" name="Microbiol. Resour. Announc.">
        <title>Draft Genome Sequences of Type Strains of Gordonibacter faecihominis, Paraeggerthella hongkongensis, Parvibacter caecicola,Slackia equolifaciens, Slackia faecicanis, and Slackia isoflavoniconvertens.</title>
        <authorList>
            <person name="Danylec N."/>
            <person name="Stoll D.A."/>
            <person name="Dotsch A."/>
            <person name="Huch M."/>
        </authorList>
    </citation>
    <scope>NUCLEOTIDE SEQUENCE</scope>
    <source>
        <strain evidence="7">DSM 16107</strain>
    </source>
</reference>
<dbReference type="GO" id="GO:0016020">
    <property type="term" value="C:membrane"/>
    <property type="evidence" value="ECO:0007669"/>
    <property type="project" value="InterPro"/>
</dbReference>
<dbReference type="PROSITE" id="PS50893">
    <property type="entry name" value="ABC_TRANSPORTER_2"/>
    <property type="match status" value="1"/>
</dbReference>
<dbReference type="InterPro" id="IPR015860">
    <property type="entry name" value="ABC_transpr_TagH-like"/>
</dbReference>
<reference evidence="9" key="2">
    <citation type="submission" date="2018-05" db="EMBL/GenBank/DDBJ databases">
        <title>Genome Sequencing of selected type strains of the family Eggerthellaceae.</title>
        <authorList>
            <person name="Danylec N."/>
            <person name="Stoll D.A."/>
            <person name="Doetsch A."/>
            <person name="Huch M."/>
        </authorList>
    </citation>
    <scope>NUCLEOTIDE SEQUENCE [LARGE SCALE GENOMIC DNA]</scope>
    <source>
        <strain evidence="9">DSM 16107</strain>
    </source>
</reference>
<dbReference type="AlphaFoldDB" id="A0A3N0IZN6"/>
<dbReference type="PANTHER" id="PTHR46743:SF2">
    <property type="entry name" value="TEICHOIC ACIDS EXPORT ATP-BINDING PROTEIN TAGH"/>
    <property type="match status" value="1"/>
</dbReference>
<dbReference type="InterPro" id="IPR003439">
    <property type="entry name" value="ABC_transporter-like_ATP-bd"/>
</dbReference>
<keyword evidence="4" id="KW-0067">ATP-binding</keyword>
<name>A0A3N0IZN6_9ACTN</name>
<keyword evidence="3" id="KW-0547">Nucleotide-binding</keyword>
<dbReference type="GO" id="GO:0005524">
    <property type="term" value="F:ATP binding"/>
    <property type="evidence" value="ECO:0007669"/>
    <property type="project" value="UniProtKB-KW"/>
</dbReference>
<evidence type="ECO:0000313" key="6">
    <source>
        <dbReference type="EMBL" id="RDB70494.1"/>
    </source>
</evidence>
<dbReference type="Pfam" id="PF00005">
    <property type="entry name" value="ABC_tran"/>
    <property type="match status" value="1"/>
</dbReference>
<evidence type="ECO:0000256" key="1">
    <source>
        <dbReference type="ARBA" id="ARBA00005417"/>
    </source>
</evidence>
<feature type="domain" description="ABC transporter" evidence="5">
    <location>
        <begin position="45"/>
        <end position="270"/>
    </location>
</feature>
<dbReference type="GO" id="GO:0140359">
    <property type="term" value="F:ABC-type transporter activity"/>
    <property type="evidence" value="ECO:0007669"/>
    <property type="project" value="InterPro"/>
</dbReference>
<evidence type="ECO:0000313" key="7">
    <source>
        <dbReference type="EMBL" id="RNM42441.1"/>
    </source>
</evidence>
<sequence length="613" mass="66062">MPETVNTSALADVIEDLSSDNRPTMVKVDHVSMVFNMASEQLNSLKEYAIQIARRKLFFEGFTALDDISFEVKKGDVFGIIGTNGSGKSTMLKIIAGVLEPSKGTCEINGNIAPLIELGAGFDDELSARENIYLNGALLGYSKEFINEHFDEIVEFAEIEKFLDMPLKNYSSGMVARIAFAIATVIVPEILVVDEVLSVGDFMFQKKCEDRISELIEKHDVTVLIVSHSNAQIERLCNKVIWIEKGHTRMMGDASSVCRVYGGLGGRTGSPEAEQRVFEALKSGGEHEDGDFSVISGDDANSTSVQLAAKGWGGGFNAAVLVCGATHINAIIGSGLAGAIDAPVLSIKPDRLPDTVASILRESKPSTIYFVDCGENATEPLAMLKRLPWSPTVVPFVNDGSVLDLSLDLHRYGISHGLWGNEAVIVDFDDNPESLATAPLICAKGCPVITTRGEAPLDRLATAFSEGGQSRALIVGVAADHALDEHLRQRGIEVERIARDTSQATCTAICERTLEHIRATRGRANELCIASLSLSQWPELLGCGAYAAKVGGALLLENPTDLDDIAQCLDFVHDNADKIDKLVFIGKESGVARLDRELLVEAFDDAHASPSKI</sequence>
<dbReference type="SUPFAM" id="SSF52540">
    <property type="entry name" value="P-loop containing nucleoside triphosphate hydrolases"/>
    <property type="match status" value="1"/>
</dbReference>
<evidence type="ECO:0000256" key="2">
    <source>
        <dbReference type="ARBA" id="ARBA00022448"/>
    </source>
</evidence>
<gene>
    <name evidence="6" type="ORF">C1876_04520</name>
    <name evidence="7" type="ORF">DMP09_04715</name>
</gene>
<dbReference type="Gene3D" id="3.40.50.300">
    <property type="entry name" value="P-loop containing nucleotide triphosphate hydrolases"/>
    <property type="match status" value="1"/>
</dbReference>
<evidence type="ECO:0000259" key="5">
    <source>
        <dbReference type="PROSITE" id="PS50893"/>
    </source>
</evidence>
<keyword evidence="2" id="KW-0813">Transport</keyword>
<dbReference type="CDD" id="cd03220">
    <property type="entry name" value="ABC_KpsT_Wzt"/>
    <property type="match status" value="1"/>
</dbReference>
<dbReference type="OrthoDB" id="9778870at2"/>